<organism evidence="8 9">
    <name type="scientific">Aquariibacter albus</name>
    <dbReference type="NCBI Taxonomy" id="2759899"/>
    <lineage>
        <taxon>Bacteria</taxon>
        <taxon>Pseudomonadati</taxon>
        <taxon>Pseudomonadota</taxon>
        <taxon>Betaproteobacteria</taxon>
        <taxon>Burkholderiales</taxon>
        <taxon>Sphaerotilaceae</taxon>
        <taxon>Aquariibacter</taxon>
    </lineage>
</organism>
<dbReference type="InterPro" id="IPR018187">
    <property type="entry name" value="Asp/Glu_racemase_AS_1"/>
</dbReference>
<protein>
    <recommendedName>
        <fullName evidence="2 7">Glutamate racemase</fullName>
        <ecNumber evidence="2 7">5.1.1.3</ecNumber>
    </recommendedName>
</protein>
<comment type="similarity">
    <text evidence="7">Belongs to the aspartate/glutamate racemases family.</text>
</comment>
<dbReference type="Gene3D" id="3.40.50.1860">
    <property type="match status" value="2"/>
</dbReference>
<dbReference type="GO" id="GO:0071555">
    <property type="term" value="P:cell wall organization"/>
    <property type="evidence" value="ECO:0007669"/>
    <property type="project" value="UniProtKB-KW"/>
</dbReference>
<dbReference type="InterPro" id="IPR001920">
    <property type="entry name" value="Asp/Glu_race"/>
</dbReference>
<dbReference type="InterPro" id="IPR004391">
    <property type="entry name" value="Glu_race"/>
</dbReference>
<feature type="binding site" evidence="7">
    <location>
        <begin position="51"/>
        <end position="52"/>
    </location>
    <ligand>
        <name>substrate</name>
    </ligand>
</feature>
<feature type="active site" description="Proton donor/acceptor" evidence="7">
    <location>
        <position position="197"/>
    </location>
</feature>
<gene>
    <name evidence="7 8" type="primary">murI</name>
    <name evidence="8" type="ORF">H4F90_03900</name>
</gene>
<dbReference type="PANTHER" id="PTHR21198:SF2">
    <property type="entry name" value="GLUTAMATE RACEMASE"/>
    <property type="match status" value="1"/>
</dbReference>
<comment type="caution">
    <text evidence="8">The sequence shown here is derived from an EMBL/GenBank/DDBJ whole genome shotgun (WGS) entry which is preliminary data.</text>
</comment>
<accession>A0A839HJJ9</accession>
<evidence type="ECO:0000313" key="9">
    <source>
        <dbReference type="Proteomes" id="UP000586093"/>
    </source>
</evidence>
<dbReference type="RefSeq" id="WP_182661650.1">
    <property type="nucleotide sequence ID" value="NZ_JACIVI010000001.1"/>
</dbReference>
<keyword evidence="5 7" id="KW-0413">Isomerase</keyword>
<proteinExistence type="inferred from homology"/>
<sequence>MECPDLSLPPKPPRIGVFDSGLGGVSVLRALRAARPDADLIYAADSGHAPYGERDAGHVLARSEVLTEHLLAEGAELLVIACNTATAVAAAALRARHPDLGIVGVEPGLKPALAASPGGRIGVMATQATLGSPKFRRLLDELLAGAPAGTRIHLQACPGLAAAIEAGEPDSPAVRAAVAPHAAALRAHGVDTVVLGCTHYPFAAGPIAEALGPGVRLIDTAEAVARQASRRIGARPPADAGASGGLALWTSGVPDTLARFVARGLGLPALPVRRLPR</sequence>
<evidence type="ECO:0000256" key="6">
    <source>
        <dbReference type="ARBA" id="ARBA00023316"/>
    </source>
</evidence>
<dbReference type="InterPro" id="IPR015942">
    <property type="entry name" value="Asp/Glu/hydantoin_racemase"/>
</dbReference>
<dbReference type="PANTHER" id="PTHR21198">
    <property type="entry name" value="GLUTAMATE RACEMASE"/>
    <property type="match status" value="1"/>
</dbReference>
<evidence type="ECO:0000313" key="8">
    <source>
        <dbReference type="EMBL" id="MBB1161122.1"/>
    </source>
</evidence>
<comment type="catalytic activity">
    <reaction evidence="1 7">
        <text>L-glutamate = D-glutamate</text>
        <dbReference type="Rhea" id="RHEA:12813"/>
        <dbReference type="ChEBI" id="CHEBI:29985"/>
        <dbReference type="ChEBI" id="CHEBI:29986"/>
        <dbReference type="EC" id="5.1.1.3"/>
    </reaction>
</comment>
<comment type="pathway">
    <text evidence="7">Cell wall biogenesis; peptidoglycan biosynthesis.</text>
</comment>
<dbReference type="NCBIfam" id="TIGR00067">
    <property type="entry name" value="glut_race"/>
    <property type="match status" value="1"/>
</dbReference>
<dbReference type="SUPFAM" id="SSF53681">
    <property type="entry name" value="Aspartate/glutamate racemase"/>
    <property type="match status" value="2"/>
</dbReference>
<evidence type="ECO:0000256" key="2">
    <source>
        <dbReference type="ARBA" id="ARBA00013090"/>
    </source>
</evidence>
<dbReference type="EC" id="5.1.1.3" evidence="2 7"/>
<dbReference type="PROSITE" id="PS00923">
    <property type="entry name" value="ASP_GLU_RACEMASE_1"/>
    <property type="match status" value="1"/>
</dbReference>
<dbReference type="Pfam" id="PF01177">
    <property type="entry name" value="Asp_Glu_race"/>
    <property type="match status" value="1"/>
</dbReference>
<feature type="active site" description="Proton donor/acceptor" evidence="7">
    <location>
        <position position="82"/>
    </location>
</feature>
<dbReference type="EMBL" id="JACIVI010000001">
    <property type="protein sequence ID" value="MBB1161122.1"/>
    <property type="molecule type" value="Genomic_DNA"/>
</dbReference>
<evidence type="ECO:0000256" key="4">
    <source>
        <dbReference type="ARBA" id="ARBA00022984"/>
    </source>
</evidence>
<dbReference type="UniPathway" id="UPA00219"/>
<keyword evidence="3 7" id="KW-0133">Cell shape</keyword>
<evidence type="ECO:0000256" key="3">
    <source>
        <dbReference type="ARBA" id="ARBA00022960"/>
    </source>
</evidence>
<feature type="binding site" evidence="7">
    <location>
        <begin position="198"/>
        <end position="199"/>
    </location>
    <ligand>
        <name>substrate</name>
    </ligand>
</feature>
<evidence type="ECO:0000256" key="1">
    <source>
        <dbReference type="ARBA" id="ARBA00001602"/>
    </source>
</evidence>
<dbReference type="GO" id="GO:0008881">
    <property type="term" value="F:glutamate racemase activity"/>
    <property type="evidence" value="ECO:0007669"/>
    <property type="project" value="UniProtKB-UniRule"/>
</dbReference>
<reference evidence="8 9" key="1">
    <citation type="submission" date="2020-08" db="EMBL/GenBank/DDBJ databases">
        <title>Aquariorum lacteus gen. nov., sp. nov., a new member of the family Comamonadaceae, isolated from freshwater aquarium.</title>
        <authorList>
            <person name="Chun S.-J."/>
        </authorList>
    </citation>
    <scope>NUCLEOTIDE SEQUENCE [LARGE SCALE GENOMIC DNA]</scope>
    <source>
        <strain evidence="8 9">SJAQ100</strain>
    </source>
</reference>
<dbReference type="AlphaFoldDB" id="A0A839HJJ9"/>
<evidence type="ECO:0000256" key="5">
    <source>
        <dbReference type="ARBA" id="ARBA00023235"/>
    </source>
</evidence>
<comment type="function">
    <text evidence="7">Provides the (R)-glutamate required for cell wall biosynthesis.</text>
</comment>
<feature type="binding site" evidence="7">
    <location>
        <begin position="83"/>
        <end position="84"/>
    </location>
    <ligand>
        <name>substrate</name>
    </ligand>
</feature>
<keyword evidence="9" id="KW-1185">Reference proteome</keyword>
<dbReference type="Proteomes" id="UP000586093">
    <property type="component" value="Unassembled WGS sequence"/>
</dbReference>
<name>A0A839HJJ9_9BURK</name>
<dbReference type="GO" id="GO:0009252">
    <property type="term" value="P:peptidoglycan biosynthetic process"/>
    <property type="evidence" value="ECO:0007669"/>
    <property type="project" value="UniProtKB-UniRule"/>
</dbReference>
<dbReference type="GO" id="GO:0008360">
    <property type="term" value="P:regulation of cell shape"/>
    <property type="evidence" value="ECO:0007669"/>
    <property type="project" value="UniProtKB-KW"/>
</dbReference>
<dbReference type="HAMAP" id="MF_00258">
    <property type="entry name" value="Glu_racemase"/>
    <property type="match status" value="1"/>
</dbReference>
<evidence type="ECO:0000256" key="7">
    <source>
        <dbReference type="HAMAP-Rule" id="MF_00258"/>
    </source>
</evidence>
<feature type="binding site" evidence="7">
    <location>
        <begin position="19"/>
        <end position="20"/>
    </location>
    <ligand>
        <name>substrate</name>
    </ligand>
</feature>
<keyword evidence="4 7" id="KW-0573">Peptidoglycan synthesis</keyword>
<keyword evidence="6 7" id="KW-0961">Cell wall biogenesis/degradation</keyword>